<protein>
    <submittedName>
        <fullName evidence="1">Uncharacterized protein</fullName>
    </submittedName>
</protein>
<evidence type="ECO:0000313" key="1">
    <source>
        <dbReference type="EMBL" id="EFJ33849.1"/>
    </source>
</evidence>
<organism evidence="2">
    <name type="scientific">Selaginella moellendorffii</name>
    <name type="common">Spikemoss</name>
    <dbReference type="NCBI Taxonomy" id="88036"/>
    <lineage>
        <taxon>Eukaryota</taxon>
        <taxon>Viridiplantae</taxon>
        <taxon>Streptophyta</taxon>
        <taxon>Embryophyta</taxon>
        <taxon>Tracheophyta</taxon>
        <taxon>Lycopodiopsida</taxon>
        <taxon>Selaginellales</taxon>
        <taxon>Selaginellaceae</taxon>
        <taxon>Selaginella</taxon>
    </lineage>
</organism>
<dbReference type="InParanoid" id="D8R172"/>
<proteinExistence type="predicted"/>
<keyword evidence="2" id="KW-1185">Reference proteome</keyword>
<evidence type="ECO:0000313" key="2">
    <source>
        <dbReference type="Proteomes" id="UP000001514"/>
    </source>
</evidence>
<dbReference type="EMBL" id="GL377570">
    <property type="protein sequence ID" value="EFJ33849.1"/>
    <property type="molecule type" value="Genomic_DNA"/>
</dbReference>
<reference evidence="1" key="1">
    <citation type="journal article" date="2011" name="Science">
        <title>The Selaginella genome identifies genetic changes associated with the evolution of vascular plants.</title>
        <authorList>
            <person name="Banks J.A."/>
            <person name="Nishiyama T."/>
            <person name="Hasebe M."/>
            <person name="Bowman J.L."/>
            <person name="Gribskov M."/>
            <person name="dePamphilis C."/>
            <person name="Albert V.A."/>
            <person name="Aono N."/>
            <person name="Aoyama T."/>
            <person name="Ambrose B.A."/>
            <person name="Ashton N.W."/>
            <person name="Axtell M.J."/>
            <person name="Barker E."/>
            <person name="Barker M.S."/>
            <person name="Bennetzen J.L."/>
            <person name="Bonawitz N.D."/>
            <person name="Chapple C."/>
            <person name="Cheng C."/>
            <person name="Correa L.G."/>
            <person name="Dacre M."/>
            <person name="DeBarry J."/>
            <person name="Dreyer I."/>
            <person name="Elias M."/>
            <person name="Engstrom E.M."/>
            <person name="Estelle M."/>
            <person name="Feng L."/>
            <person name="Finet C."/>
            <person name="Floyd S.K."/>
            <person name="Frommer W.B."/>
            <person name="Fujita T."/>
            <person name="Gramzow L."/>
            <person name="Gutensohn M."/>
            <person name="Harholt J."/>
            <person name="Hattori M."/>
            <person name="Heyl A."/>
            <person name="Hirai T."/>
            <person name="Hiwatashi Y."/>
            <person name="Ishikawa M."/>
            <person name="Iwata M."/>
            <person name="Karol K.G."/>
            <person name="Koehler B."/>
            <person name="Kolukisaoglu U."/>
            <person name="Kubo M."/>
            <person name="Kurata T."/>
            <person name="Lalonde S."/>
            <person name="Li K."/>
            <person name="Li Y."/>
            <person name="Litt A."/>
            <person name="Lyons E."/>
            <person name="Manning G."/>
            <person name="Maruyama T."/>
            <person name="Michael T.P."/>
            <person name="Mikami K."/>
            <person name="Miyazaki S."/>
            <person name="Morinaga S."/>
            <person name="Murata T."/>
            <person name="Mueller-Roeber B."/>
            <person name="Nelson D.R."/>
            <person name="Obara M."/>
            <person name="Oguri Y."/>
            <person name="Olmstead R.G."/>
            <person name="Onodera N."/>
            <person name="Petersen B.L."/>
            <person name="Pils B."/>
            <person name="Prigge M."/>
            <person name="Rensing S.A."/>
            <person name="Riano-Pachon D.M."/>
            <person name="Roberts A.W."/>
            <person name="Sato Y."/>
            <person name="Scheller H.V."/>
            <person name="Schulz B."/>
            <person name="Schulz C."/>
            <person name="Shakirov E.V."/>
            <person name="Shibagaki N."/>
            <person name="Shinohara N."/>
            <person name="Shippen D.E."/>
            <person name="Soerensen I."/>
            <person name="Sotooka R."/>
            <person name="Sugimoto N."/>
            <person name="Sugita M."/>
            <person name="Sumikawa N."/>
            <person name="Tanurdzic M."/>
            <person name="Theissen G."/>
            <person name="Ulvskov P."/>
            <person name="Wakazuki S."/>
            <person name="Weng J.K."/>
            <person name="Willats W.W."/>
            <person name="Wipf D."/>
            <person name="Wolf P.G."/>
            <person name="Yang L."/>
            <person name="Zimmer A.D."/>
            <person name="Zhu Q."/>
            <person name="Mitros T."/>
            <person name="Hellsten U."/>
            <person name="Loque D."/>
            <person name="Otillar R."/>
            <person name="Salamov A."/>
            <person name="Schmutz J."/>
            <person name="Shapiro H."/>
            <person name="Lindquist E."/>
            <person name="Lucas S."/>
            <person name="Rokhsar D."/>
            <person name="Grigoriev I.V."/>
        </authorList>
    </citation>
    <scope>NUCLEOTIDE SEQUENCE [LARGE SCALE GENOMIC DNA]</scope>
</reference>
<name>D8R172_SELML</name>
<dbReference type="Proteomes" id="UP000001514">
    <property type="component" value="Unassembled WGS sequence"/>
</dbReference>
<dbReference type="AlphaFoldDB" id="D8R172"/>
<dbReference type="HOGENOM" id="CLU_2874597_0_0_1"/>
<accession>D8R172</accession>
<dbReference type="KEGG" id="smo:SELMODRAFT_83642"/>
<dbReference type="InterPro" id="IPR023123">
    <property type="entry name" value="Tubulin_C"/>
</dbReference>
<dbReference type="STRING" id="88036.D8R172"/>
<feature type="non-terminal residue" evidence="1">
    <location>
        <position position="1"/>
    </location>
</feature>
<dbReference type="Gene3D" id="1.10.287.600">
    <property type="entry name" value="Helix hairpin bin"/>
    <property type="match status" value="1"/>
</dbReference>
<sequence>DEMEFTQAESNVDNLVFKYQQYQDPKANDEGRDTFKISCFLSFSAFESLVCKDVISIHGIAALA</sequence>
<gene>
    <name evidence="1" type="ORF">SELMODRAFT_83642</name>
</gene>
<dbReference type="Gramene" id="EFJ33849">
    <property type="protein sequence ID" value="EFJ33849"/>
    <property type="gene ID" value="SELMODRAFT_83642"/>
</dbReference>